<reference evidence="3 4" key="1">
    <citation type="submission" date="2020-04" db="EMBL/GenBank/DDBJ databases">
        <title>A Flavivirga sp. nov.</title>
        <authorList>
            <person name="Sun X."/>
        </authorList>
    </citation>
    <scope>NUCLEOTIDE SEQUENCE [LARGE SCALE GENOMIC DNA]</scope>
    <source>
        <strain evidence="3 4">Y03</strain>
    </source>
</reference>
<dbReference type="Gene3D" id="2.130.10.10">
    <property type="entry name" value="YVTN repeat-like/Quinoprotein amine dehydrogenase"/>
    <property type="match status" value="2"/>
</dbReference>
<keyword evidence="1" id="KW-0732">Signal</keyword>
<feature type="chain" id="PRO_5046876003" evidence="1">
    <location>
        <begin position="20"/>
        <end position="784"/>
    </location>
</feature>
<protein>
    <submittedName>
        <fullName evidence="3">ABC transporter substrate-binding protein</fullName>
    </submittedName>
</protein>
<proteinExistence type="predicted"/>
<keyword evidence="4" id="KW-1185">Reference proteome</keyword>
<name>A0ABX1RXK5_9FLAO</name>
<accession>A0ABX1RXK5</accession>
<evidence type="ECO:0000259" key="2">
    <source>
        <dbReference type="Pfam" id="PF21544"/>
    </source>
</evidence>
<dbReference type="SUPFAM" id="SSF63829">
    <property type="entry name" value="Calcium-dependent phosphotriesterase"/>
    <property type="match status" value="1"/>
</dbReference>
<dbReference type="InterPro" id="IPR015943">
    <property type="entry name" value="WD40/YVTN_repeat-like_dom_sf"/>
</dbReference>
<organism evidence="3 4">
    <name type="scientific">Flavivirga algicola</name>
    <dbReference type="NCBI Taxonomy" id="2729136"/>
    <lineage>
        <taxon>Bacteria</taxon>
        <taxon>Pseudomonadati</taxon>
        <taxon>Bacteroidota</taxon>
        <taxon>Flavobacteriia</taxon>
        <taxon>Flavobacteriales</taxon>
        <taxon>Flavobacteriaceae</taxon>
        <taxon>Flavivirga</taxon>
    </lineage>
</organism>
<dbReference type="EMBL" id="JABBHF010000004">
    <property type="protein sequence ID" value="NMH87408.1"/>
    <property type="molecule type" value="Genomic_DNA"/>
</dbReference>
<dbReference type="Proteomes" id="UP000746690">
    <property type="component" value="Unassembled WGS sequence"/>
</dbReference>
<gene>
    <name evidence="3" type="ORF">HHX25_07825</name>
</gene>
<dbReference type="InterPro" id="IPR018247">
    <property type="entry name" value="EF_Hand_1_Ca_BS"/>
</dbReference>
<dbReference type="Gene3D" id="2.60.40.4070">
    <property type="match status" value="1"/>
</dbReference>
<evidence type="ECO:0000256" key="1">
    <source>
        <dbReference type="SAM" id="SignalP"/>
    </source>
</evidence>
<dbReference type="Pfam" id="PF21544">
    <property type="entry name" value="PorZ_N_b_propeller"/>
    <property type="match status" value="1"/>
</dbReference>
<dbReference type="InterPro" id="IPR048954">
    <property type="entry name" value="PorZ_N"/>
</dbReference>
<feature type="signal peptide" evidence="1">
    <location>
        <begin position="1"/>
        <end position="19"/>
    </location>
</feature>
<sequence>MLKKILVFIICLAPLMQYSQDFSESWTGYFSYLDIKDISQGTNKIYGASENAIFIYDTQTKNIKELSTIHGLSGEIISTINYVEEKGLLLIGFEEGLIQIYDELNNDFVFVIDIINKLTIPADKKRITHFNVYDDYVYISTGFGVLLYDIAAFEFGDTYFLGLNGAQSKVNQTCVFEGYLYAATDTGLYRGDLDNSNLISFEEWENISLNNWIGVQVVGNSLFGASIDNRVYEINNNTSAELTNYSSEILGFRSFRDRLVTNTRNDVFVYSEAFNTLAQISRSIDFDVDFTKSTIFENDELYIGTTGSKSNGKPGHGILKTTLNNVLIFEEIHPESPLLNSFFEIKISGKEIWGVHGGYSSRYAWSGGLRRSGISHFLDEEWNNIVYDTIQSKVETPYFLSHISVNPFDSGQVYISSYFSGLIDINNKNIINIYNQDNSTINPFINNFYLTSASNYNNDVLWVLNGRTDRPLNKFLNGSWTSFDFSGLIADPQSNLGFSNIIFDDFDNLFFGSFNYGLIGFNENNGTPLLKNISGEEKNMPSDIVNVVTLDKRNQLWIGTNLGLRVLYNISNFFDDDNIRVEEIIIEEDGVAKELLFQQSIVDIEVDGSNNKWIGTADSGLFYFSSDGQKTIFHFTKDNSPLPSNSINDVLLDEVNGVVYIATSRGLVSFLSGGSGPLEDLESTFVYPNPVRPTFNIVDEKVKIKDISENVNIKITDIEGNLVAEAQSRTNQRYRGFNLEIDGGTAYWNGKNMANNIVASGVYLIMLSDLDSFETKVLKLMVVR</sequence>
<evidence type="ECO:0000313" key="3">
    <source>
        <dbReference type="EMBL" id="NMH87408.1"/>
    </source>
</evidence>
<evidence type="ECO:0000313" key="4">
    <source>
        <dbReference type="Proteomes" id="UP000746690"/>
    </source>
</evidence>
<dbReference type="SUPFAM" id="SSF101908">
    <property type="entry name" value="Putative isomerase YbhE"/>
    <property type="match status" value="1"/>
</dbReference>
<comment type="caution">
    <text evidence="3">The sequence shown here is derived from an EMBL/GenBank/DDBJ whole genome shotgun (WGS) entry which is preliminary data.</text>
</comment>
<dbReference type="RefSeq" id="WP_169671900.1">
    <property type="nucleotide sequence ID" value="NZ_JABBHF010000004.1"/>
</dbReference>
<dbReference type="PROSITE" id="PS00018">
    <property type="entry name" value="EF_HAND_1"/>
    <property type="match status" value="1"/>
</dbReference>
<feature type="domain" description="PorZ N-terminal beta-propeller" evidence="2">
    <location>
        <begin position="45"/>
        <end position="205"/>
    </location>
</feature>